<dbReference type="Pfam" id="PF00028">
    <property type="entry name" value="Cadherin"/>
    <property type="match status" value="9"/>
</dbReference>
<feature type="domain" description="Cadherin" evidence="17">
    <location>
        <begin position="380"/>
        <end position="488"/>
    </location>
</feature>
<evidence type="ECO:0000256" key="7">
    <source>
        <dbReference type="ARBA" id="ARBA00022737"/>
    </source>
</evidence>
<feature type="domain" description="Cadherin" evidence="17">
    <location>
        <begin position="1057"/>
        <end position="1157"/>
    </location>
</feature>
<dbReference type="EMBL" id="JAVRJZ010000010">
    <property type="protein sequence ID" value="KAK2717587.1"/>
    <property type="molecule type" value="Genomic_DNA"/>
</dbReference>
<evidence type="ECO:0000259" key="17">
    <source>
        <dbReference type="PROSITE" id="PS50268"/>
    </source>
</evidence>
<protein>
    <recommendedName>
        <fullName evidence="17">Cadherin domain-containing protein</fullName>
    </recommendedName>
</protein>
<evidence type="ECO:0000256" key="15">
    <source>
        <dbReference type="PROSITE-ProRule" id="PRU00043"/>
    </source>
</evidence>
<dbReference type="InterPro" id="IPR020894">
    <property type="entry name" value="Cadherin_CS"/>
</dbReference>
<feature type="domain" description="Cadherin" evidence="17">
    <location>
        <begin position="1160"/>
        <end position="1267"/>
    </location>
</feature>
<feature type="domain" description="Cadherin" evidence="17">
    <location>
        <begin position="159"/>
        <end position="261"/>
    </location>
</feature>
<dbReference type="FunFam" id="2.60.40.60:FF:000123">
    <property type="entry name" value="Protocadherin beta 4"/>
    <property type="match status" value="1"/>
</dbReference>
<dbReference type="GO" id="GO:0048589">
    <property type="term" value="P:developmental growth"/>
    <property type="evidence" value="ECO:0007669"/>
    <property type="project" value="UniProtKB-ARBA"/>
</dbReference>
<keyword evidence="13" id="KW-0325">Glycoprotein</keyword>
<keyword evidence="10 16" id="KW-1133">Transmembrane helix</keyword>
<evidence type="ECO:0000256" key="5">
    <source>
        <dbReference type="ARBA" id="ARBA00022723"/>
    </source>
</evidence>
<dbReference type="PANTHER" id="PTHR24025">
    <property type="entry name" value="DESMOGLEIN FAMILY MEMBER"/>
    <property type="match status" value="1"/>
</dbReference>
<evidence type="ECO:0000256" key="12">
    <source>
        <dbReference type="ARBA" id="ARBA00023157"/>
    </source>
</evidence>
<dbReference type="GO" id="GO:0005911">
    <property type="term" value="C:cell-cell junction"/>
    <property type="evidence" value="ECO:0007669"/>
    <property type="project" value="TreeGrafter"/>
</dbReference>
<comment type="caution">
    <text evidence="18">The sequence shown here is derived from an EMBL/GenBank/DDBJ whole genome shotgun (WGS) entry which is preliminary data.</text>
</comment>
<evidence type="ECO:0000256" key="9">
    <source>
        <dbReference type="ARBA" id="ARBA00022889"/>
    </source>
</evidence>
<keyword evidence="8 15" id="KW-0106">Calcium</keyword>
<keyword evidence="9" id="KW-0130">Cell adhesion</keyword>
<evidence type="ECO:0000256" key="1">
    <source>
        <dbReference type="ARBA" id="ARBA00004251"/>
    </source>
</evidence>
<dbReference type="FunFam" id="2.60.40.60:FF:000098">
    <property type="entry name" value="cadherin-23 isoform X1"/>
    <property type="match status" value="1"/>
</dbReference>
<feature type="transmembrane region" description="Helical" evidence="16">
    <location>
        <begin position="1622"/>
        <end position="1644"/>
    </location>
</feature>
<evidence type="ECO:0000256" key="16">
    <source>
        <dbReference type="SAM" id="Phobius"/>
    </source>
</evidence>
<comment type="function">
    <text evidence="14">Cadherins are calcium-dependent cell adhesion proteins. They preferentially interact with themselves in a homophilic manner in connecting cells.</text>
</comment>
<dbReference type="GO" id="GO:0005509">
    <property type="term" value="F:calcium ion binding"/>
    <property type="evidence" value="ECO:0007669"/>
    <property type="project" value="UniProtKB-UniRule"/>
</dbReference>
<evidence type="ECO:0000256" key="8">
    <source>
        <dbReference type="ARBA" id="ARBA00022837"/>
    </source>
</evidence>
<keyword evidence="5" id="KW-0479">Metal-binding</keyword>
<dbReference type="PRINTS" id="PR00205">
    <property type="entry name" value="CADHERIN"/>
</dbReference>
<dbReference type="GO" id="GO:0048513">
    <property type="term" value="P:animal organ development"/>
    <property type="evidence" value="ECO:0007669"/>
    <property type="project" value="UniProtKB-ARBA"/>
</dbReference>
<feature type="domain" description="Cadherin" evidence="17">
    <location>
        <begin position="715"/>
        <end position="836"/>
    </location>
</feature>
<keyword evidence="6" id="KW-0732">Signal</keyword>
<proteinExistence type="predicted"/>
<dbReference type="PROSITE" id="PS00232">
    <property type="entry name" value="CADHERIN_1"/>
    <property type="match status" value="6"/>
</dbReference>
<keyword evidence="2" id="KW-1003">Cell membrane</keyword>
<accession>A0AA88I9S6</accession>
<dbReference type="InterPro" id="IPR050971">
    <property type="entry name" value="Cadherin-domain_protein"/>
</dbReference>
<dbReference type="SUPFAM" id="SSF49313">
    <property type="entry name" value="Cadherin-like"/>
    <property type="match status" value="13"/>
</dbReference>
<evidence type="ECO:0000256" key="14">
    <source>
        <dbReference type="ARBA" id="ARBA00059331"/>
    </source>
</evidence>
<keyword evidence="7" id="KW-0677">Repeat</keyword>
<evidence type="ECO:0000256" key="13">
    <source>
        <dbReference type="ARBA" id="ARBA00023180"/>
    </source>
</evidence>
<dbReference type="InterPro" id="IPR056989">
    <property type="entry name" value="PCDH15_12th_dom"/>
</dbReference>
<feature type="domain" description="Cadherin" evidence="17">
    <location>
        <begin position="3"/>
        <end position="40"/>
    </location>
</feature>
<feature type="domain" description="Cadherin" evidence="17">
    <location>
        <begin position="489"/>
        <end position="604"/>
    </location>
</feature>
<keyword evidence="3" id="KW-0245">EGF-like domain</keyword>
<feature type="domain" description="Cadherin" evidence="17">
    <location>
        <begin position="41"/>
        <end position="150"/>
    </location>
</feature>
<dbReference type="FunFam" id="2.60.40.60:FF:000039">
    <property type="entry name" value="FAT atypical cadherin 3"/>
    <property type="match status" value="1"/>
</dbReference>
<dbReference type="FunFam" id="2.60.40.60:FF:000168">
    <property type="entry name" value="Cadherin-related family member 2"/>
    <property type="match status" value="1"/>
</dbReference>
<dbReference type="Gene3D" id="2.60.40.60">
    <property type="entry name" value="Cadherins"/>
    <property type="match status" value="13"/>
</dbReference>
<dbReference type="GO" id="GO:0007163">
    <property type="term" value="P:establishment or maintenance of cell polarity"/>
    <property type="evidence" value="ECO:0007669"/>
    <property type="project" value="UniProtKB-ARBA"/>
</dbReference>
<sequence>IESEYNILLTLTDGKSGESSHITQSLLLLVEDINDNAPIFKPFPTSVEIPENGDFPKIIVTVEAIDRDDGAYGQVVYSLEEIDGDKNTFDIKNEDGKGVIRVLRSLDYEVKTLHQIVVTASDRAISGPINNSTVTIFVRVIDEEDKSPVFIGVPAVTRITENIPINTPVLTAKAIDGDRGVDNPIQYRILGDTSNLFRIDSSTGVVSTMTNLDRESAALRNGAVMITIEASEVSSRSSIPSTETIEVTIIILDVNDETPTFESPDYVFEVVENSPVGLVLTMISGISAHVSDHDLGSNGTFSLHLSGPGSDFFSITPTKAINDAVFVLKVANSTVLDFEKIKEFQFEIVAEELVPESPKSSSSSVTVFVRDANDNTPIFERPNDQVAFPEDLPGGAFVMSVNANDLDSGNYGKDGVRYTKLDGSMSDMFQLDFITGEIRTAQNASFDREAETDFFLTVEARDDLGEGKRGYATIHIFLLDFNDNAPEFSQKLYQFRVKENSHSFDAPAFLKATDSDEHGTPNSAVRFYILPGQYSQNFSIDEISGELTLREPLDFEKISVDQNDSCYRRVDLQVRANDLGEPQLSSVADVDIYVEDLNDNSPVFARDGYAVSIAEDIPEGSSIIQVKATDQDGCEPNNVVIYRLQNFLDKFTISPSTGVIFVAQGANLDPDQMEHDKLYDLKIIAVDGSIVQETRSSSGSVVVSIEDVNNKKPVIIHPEAIQISENTPLGSEIYRIKASDLDVNARLKYTIDTVASEIRNEDGLTVQIPGVSVQKFFELNNETGVLKLSKMLDREIFEVVRLAFVVEDLAAKGGRQISNDIMTIVVEDVNDNDPQFLRSEYITFVPENSITGTLVATVAARDIDKNRTIVYKISENVVDYLKVDSNTGDITVTGSIDREETSWLNFTITAIDSGVPRRSKTVPVFVQVYDENDRNPEFIDPPSKLSVLENASLGTIIATFNATDMDAGDYGQVTFLLDRSSSDGKFGIDSQSGELFVASHLNREEKHSYSLIIEAVDNQRYSGNVNSRHAFHQLTVSILDVNDEKPVLVLPQLCVLISELHTIGEPIAPISARDLDDNNLPNGKVSFDIISGNGDGLFDIEDVAHNAARIFTKKSLQGKFGNYSLRIRGRDMAEPFNEDEGMLSICVSDYNDNAPYFIYPSPNATIKIFENETLGFPVIKVEAKDDDSGMNAAIKYSLKKNPVGHWKAFSINETSGVLYLVSHLDAERQKYYDIRIEARDSGLPTSLMSELDLKIVVKSVFDDIPRFATDSVFYNFTENALPGREVYTLPNIVERDLDDSISTICYFIISGDELNHFRLDSVRHTLQVAKTLDREFIAHFELRILASDDCKVPSQINEASILTVKILVLDENDNAPRFVRRIFTGGIVTNAVYGSEILTLKATDADLKDELTYLLAGDIQQSFSEGLDAFERKSTKLVNAIAEELIRAEDILTPFMLNQTSGVLWLNFDPQPGMKGHFEFQVLVRDFGGLVDRASVFIYLLRGDQRVKFIVRQSPTVSRSKIDAFKDHLENITGLIVNIDEIRVHQSSLGAIDKTKSDLYLHFVYPENNSVIEAEDVLKMLDSNVEKLDGVFKEYDVLDTSPSEIYHLAAETALQESKNKEMAFLSMAAVFGLLLLLLLGVCLFQRNHLMRKLRAATAASYGSDPSRVNTLLTVPNTNRHRDLGSNPIWQSDTEQNDWFKDDDMFSRFSEIDAGDGVDENAIIDTMNTPSRYSHLVNSPSRGLEAVNRNIVNDGSSLDSRTETHISENAHGLSKGITEGISDYHKNIFNILDKINNPLLQGKPIETTEL</sequence>
<reference evidence="18" key="1">
    <citation type="submission" date="2023-07" db="EMBL/GenBank/DDBJ databases">
        <title>Chromosome-level genome assembly of Artemia franciscana.</title>
        <authorList>
            <person name="Jo E."/>
        </authorList>
    </citation>
    <scope>NUCLEOTIDE SEQUENCE</scope>
    <source>
        <tissue evidence="18">Whole body</tissue>
    </source>
</reference>
<dbReference type="InterPro" id="IPR015919">
    <property type="entry name" value="Cadherin-like_sf"/>
</dbReference>
<feature type="domain" description="Cadherin" evidence="17">
    <location>
        <begin position="262"/>
        <end position="379"/>
    </location>
</feature>
<dbReference type="PANTHER" id="PTHR24025:SF23">
    <property type="entry name" value="NEURAL-CADHERIN"/>
    <property type="match status" value="1"/>
</dbReference>
<dbReference type="GO" id="GO:0007156">
    <property type="term" value="P:homophilic cell adhesion via plasma membrane adhesion molecules"/>
    <property type="evidence" value="ECO:0007669"/>
    <property type="project" value="InterPro"/>
</dbReference>
<comment type="subcellular location">
    <subcellularLocation>
        <location evidence="1">Cell membrane</location>
        <topology evidence="1">Single-pass type I membrane protein</topology>
    </subcellularLocation>
</comment>
<dbReference type="Proteomes" id="UP001187531">
    <property type="component" value="Unassembled WGS sequence"/>
</dbReference>
<feature type="domain" description="Cadherin" evidence="17">
    <location>
        <begin position="1268"/>
        <end position="1378"/>
    </location>
</feature>
<feature type="non-terminal residue" evidence="18">
    <location>
        <position position="1809"/>
    </location>
</feature>
<name>A0AA88I9S6_ARTSF</name>
<gene>
    <name evidence="18" type="ORF">QYM36_006383</name>
</gene>
<dbReference type="CDD" id="cd11304">
    <property type="entry name" value="Cadherin_repeat"/>
    <property type="match status" value="12"/>
</dbReference>
<evidence type="ECO:0000313" key="19">
    <source>
        <dbReference type="Proteomes" id="UP001187531"/>
    </source>
</evidence>
<keyword evidence="11 16" id="KW-0472">Membrane</keyword>
<feature type="domain" description="Cadherin" evidence="17">
    <location>
        <begin position="837"/>
        <end position="938"/>
    </location>
</feature>
<dbReference type="SMART" id="SM00112">
    <property type="entry name" value="CA"/>
    <property type="match status" value="12"/>
</dbReference>
<keyword evidence="4 16" id="KW-0812">Transmembrane</keyword>
<feature type="domain" description="Cadherin" evidence="17">
    <location>
        <begin position="605"/>
        <end position="715"/>
    </location>
</feature>
<dbReference type="InterPro" id="IPR002126">
    <property type="entry name" value="Cadherin-like_dom"/>
</dbReference>
<dbReference type="Pfam" id="PF23206">
    <property type="entry name" value="PCDH15_12th"/>
    <property type="match status" value="1"/>
</dbReference>
<evidence type="ECO:0000256" key="11">
    <source>
        <dbReference type="ARBA" id="ARBA00023136"/>
    </source>
</evidence>
<dbReference type="GO" id="GO:0005886">
    <property type="term" value="C:plasma membrane"/>
    <property type="evidence" value="ECO:0007669"/>
    <property type="project" value="UniProtKB-SubCell"/>
</dbReference>
<keyword evidence="12" id="KW-1015">Disulfide bond</keyword>
<feature type="domain" description="Cadherin" evidence="17">
    <location>
        <begin position="939"/>
        <end position="1048"/>
    </location>
</feature>
<evidence type="ECO:0000256" key="4">
    <source>
        <dbReference type="ARBA" id="ARBA00022692"/>
    </source>
</evidence>
<dbReference type="GO" id="GO:0008104">
    <property type="term" value="P:intracellular protein localization"/>
    <property type="evidence" value="ECO:0007669"/>
    <property type="project" value="UniProtKB-ARBA"/>
</dbReference>
<evidence type="ECO:0000313" key="18">
    <source>
        <dbReference type="EMBL" id="KAK2717587.1"/>
    </source>
</evidence>
<dbReference type="FunFam" id="2.60.40.60:FF:000033">
    <property type="entry name" value="FAT atypical cadherin 1"/>
    <property type="match status" value="1"/>
</dbReference>
<evidence type="ECO:0000256" key="10">
    <source>
        <dbReference type="ARBA" id="ARBA00022989"/>
    </source>
</evidence>
<dbReference type="PROSITE" id="PS50268">
    <property type="entry name" value="CADHERIN_2"/>
    <property type="match status" value="13"/>
</dbReference>
<dbReference type="GO" id="GO:0001736">
    <property type="term" value="P:establishment of planar polarity"/>
    <property type="evidence" value="ECO:0007669"/>
    <property type="project" value="UniProtKB-ARBA"/>
</dbReference>
<organism evidence="18 19">
    <name type="scientific">Artemia franciscana</name>
    <name type="common">Brine shrimp</name>
    <name type="synonym">Artemia sanfranciscana</name>
    <dbReference type="NCBI Taxonomy" id="6661"/>
    <lineage>
        <taxon>Eukaryota</taxon>
        <taxon>Metazoa</taxon>
        <taxon>Ecdysozoa</taxon>
        <taxon>Arthropoda</taxon>
        <taxon>Crustacea</taxon>
        <taxon>Branchiopoda</taxon>
        <taxon>Anostraca</taxon>
        <taxon>Artemiidae</taxon>
        <taxon>Artemia</taxon>
    </lineage>
</organism>
<evidence type="ECO:0000256" key="6">
    <source>
        <dbReference type="ARBA" id="ARBA00022729"/>
    </source>
</evidence>
<evidence type="ECO:0000256" key="3">
    <source>
        <dbReference type="ARBA" id="ARBA00022536"/>
    </source>
</evidence>
<evidence type="ECO:0000256" key="2">
    <source>
        <dbReference type="ARBA" id="ARBA00022475"/>
    </source>
</evidence>
<keyword evidence="19" id="KW-1185">Reference proteome</keyword>